<dbReference type="PANTHER" id="PTHR24114">
    <property type="entry name" value="LEUCINE RICH REPEAT FAMILY PROTEIN"/>
    <property type="match status" value="1"/>
</dbReference>
<dbReference type="GO" id="GO:0005509">
    <property type="term" value="F:calcium ion binding"/>
    <property type="evidence" value="ECO:0007669"/>
    <property type="project" value="InterPro"/>
</dbReference>
<dbReference type="InterPro" id="IPR032675">
    <property type="entry name" value="LRR_dom_sf"/>
</dbReference>
<keyword evidence="5" id="KW-1185">Reference proteome</keyword>
<name>A0A433U639_ELYCH</name>
<evidence type="ECO:0000313" key="5">
    <source>
        <dbReference type="Proteomes" id="UP000271974"/>
    </source>
</evidence>
<dbReference type="Proteomes" id="UP000271974">
    <property type="component" value="Unassembled WGS sequence"/>
</dbReference>
<dbReference type="EMBL" id="RQTK01000060">
    <property type="protein sequence ID" value="RUS89283.1"/>
    <property type="molecule type" value="Genomic_DNA"/>
</dbReference>
<feature type="region of interest" description="Disordered" evidence="2">
    <location>
        <begin position="634"/>
        <end position="669"/>
    </location>
</feature>
<dbReference type="SMART" id="SM00368">
    <property type="entry name" value="LRR_RI"/>
    <property type="match status" value="8"/>
</dbReference>
<comment type="caution">
    <text evidence="4">The sequence shown here is derived from an EMBL/GenBank/DDBJ whole genome shotgun (WGS) entry which is preliminary data.</text>
</comment>
<accession>A0A433U639</accession>
<evidence type="ECO:0000256" key="2">
    <source>
        <dbReference type="SAM" id="MobiDB-lite"/>
    </source>
</evidence>
<dbReference type="OrthoDB" id="120976at2759"/>
<protein>
    <recommendedName>
        <fullName evidence="3">EF-hand domain-containing protein</fullName>
    </recommendedName>
</protein>
<dbReference type="Pfam" id="PF13499">
    <property type="entry name" value="EF-hand_7"/>
    <property type="match status" value="1"/>
</dbReference>
<dbReference type="Gene3D" id="3.80.10.10">
    <property type="entry name" value="Ribonuclease Inhibitor"/>
    <property type="match status" value="2"/>
</dbReference>
<dbReference type="PROSITE" id="PS00018">
    <property type="entry name" value="EF_HAND_1"/>
    <property type="match status" value="1"/>
</dbReference>
<feature type="region of interest" description="Disordered" evidence="2">
    <location>
        <begin position="128"/>
        <end position="157"/>
    </location>
</feature>
<dbReference type="SUPFAM" id="SSF47473">
    <property type="entry name" value="EF-hand"/>
    <property type="match status" value="1"/>
</dbReference>
<feature type="compositionally biased region" description="Polar residues" evidence="2">
    <location>
        <begin position="136"/>
        <end position="151"/>
    </location>
</feature>
<organism evidence="4 5">
    <name type="scientific">Elysia chlorotica</name>
    <name type="common">Eastern emerald elysia</name>
    <name type="synonym">Sea slug</name>
    <dbReference type="NCBI Taxonomy" id="188477"/>
    <lineage>
        <taxon>Eukaryota</taxon>
        <taxon>Metazoa</taxon>
        <taxon>Spiralia</taxon>
        <taxon>Lophotrochozoa</taxon>
        <taxon>Mollusca</taxon>
        <taxon>Gastropoda</taxon>
        <taxon>Heterobranchia</taxon>
        <taxon>Euthyneura</taxon>
        <taxon>Panpulmonata</taxon>
        <taxon>Sacoglossa</taxon>
        <taxon>Placobranchoidea</taxon>
        <taxon>Plakobranchidae</taxon>
        <taxon>Elysia</taxon>
    </lineage>
</organism>
<dbReference type="InterPro" id="IPR018247">
    <property type="entry name" value="EF_Hand_1_Ca_BS"/>
</dbReference>
<gene>
    <name evidence="4" type="ORF">EGW08_002957</name>
</gene>
<dbReference type="InterPro" id="IPR011992">
    <property type="entry name" value="EF-hand-dom_pair"/>
</dbReference>
<dbReference type="Gene3D" id="1.10.238.10">
    <property type="entry name" value="EF-hand"/>
    <property type="match status" value="1"/>
</dbReference>
<feature type="region of interest" description="Disordered" evidence="2">
    <location>
        <begin position="1"/>
        <end position="80"/>
    </location>
</feature>
<feature type="domain" description="EF-hand" evidence="3">
    <location>
        <begin position="592"/>
        <end position="627"/>
    </location>
</feature>
<dbReference type="AlphaFoldDB" id="A0A433U639"/>
<keyword evidence="1" id="KW-0106">Calcium</keyword>
<evidence type="ECO:0000256" key="1">
    <source>
        <dbReference type="ARBA" id="ARBA00022837"/>
    </source>
</evidence>
<dbReference type="PANTHER" id="PTHR24114:SF2">
    <property type="entry name" value="F-BOX DOMAIN-CONTAINING PROTEIN-RELATED"/>
    <property type="match status" value="1"/>
</dbReference>
<dbReference type="SMART" id="SM00054">
    <property type="entry name" value="EFh"/>
    <property type="match status" value="2"/>
</dbReference>
<dbReference type="InterPro" id="IPR002048">
    <property type="entry name" value="EF_hand_dom"/>
</dbReference>
<sequence length="669" mass="72672">MSAEHISSEVREEAGGGGGKKGESLPSDKVQISGNREDVSSAKSVLPPLRETSRARQGTLHNASGLLPPREGTEGGGDAVQVSTTRENTKTEVQSLGLGRKTATLYLSRTHTMMKGRSSSQALQQPMVNGEGMGSSACTHRGTTNMSQQRGSGVASGQGHMSAAAEEELRSLVGLQAAQREFTFTGYTIEEDVIPREETPADLTEDELASRTYRNVYFKTCQKLGVLPVAPVAKALSEDNVTLKTRGLGVRGARAIAAALVGNKHVKSLELEDNWIGGEGAVNLASMLVGNNVITEINIADNRIGTKGIRAICEALCVNRTVRKIDVSGSNLFDHDAKYIADLLESNYCLQEFRARNNKFGELGGLYLGPAIANNETLQVLNLSWNHLRGKGAFAIAVGLGANLALKVVDLSWNGFCAKACKLLGQSLKENGSLRELDLSNNRVEAEGVGGLMLGLQVNITMTAIRLGSNPITPDVATVILRAVTEHKESGIIELDLANIVVEEEFTRLLDDVRKDRLLLVKHGPVIKKGESVVKEGDAISGFMDPVQALYDYMSQKGYRVIDLFKRFDKDQSMSVTRDEFYTGLVQAHVPMTVGQLEELMEKLDKNRDGIVDLKELMDGEKLFRRKTIRKKLRRQSVNAQARRRSGSLPELNADDKRKSSIGLSSVVE</sequence>
<evidence type="ECO:0000313" key="4">
    <source>
        <dbReference type="EMBL" id="RUS89283.1"/>
    </source>
</evidence>
<dbReference type="STRING" id="188477.A0A433U639"/>
<dbReference type="SUPFAM" id="SSF52047">
    <property type="entry name" value="RNI-like"/>
    <property type="match status" value="1"/>
</dbReference>
<dbReference type="CDD" id="cd00051">
    <property type="entry name" value="EFh"/>
    <property type="match status" value="1"/>
</dbReference>
<reference evidence="4 5" key="1">
    <citation type="submission" date="2019-01" db="EMBL/GenBank/DDBJ databases">
        <title>A draft genome assembly of the solar-powered sea slug Elysia chlorotica.</title>
        <authorList>
            <person name="Cai H."/>
            <person name="Li Q."/>
            <person name="Fang X."/>
            <person name="Li J."/>
            <person name="Curtis N.E."/>
            <person name="Altenburger A."/>
            <person name="Shibata T."/>
            <person name="Feng M."/>
            <person name="Maeda T."/>
            <person name="Schwartz J.A."/>
            <person name="Shigenobu S."/>
            <person name="Lundholm N."/>
            <person name="Nishiyama T."/>
            <person name="Yang H."/>
            <person name="Hasebe M."/>
            <person name="Li S."/>
            <person name="Pierce S.K."/>
            <person name="Wang J."/>
        </authorList>
    </citation>
    <scope>NUCLEOTIDE SEQUENCE [LARGE SCALE GENOMIC DNA]</scope>
    <source>
        <strain evidence="4">EC2010</strain>
        <tissue evidence="4">Whole organism of an adult</tissue>
    </source>
</reference>
<evidence type="ECO:0000259" key="3">
    <source>
        <dbReference type="PROSITE" id="PS50222"/>
    </source>
</evidence>
<proteinExistence type="predicted"/>
<dbReference type="InterPro" id="IPR052394">
    <property type="entry name" value="LRR-containing"/>
</dbReference>
<feature type="compositionally biased region" description="Basic and acidic residues" evidence="2">
    <location>
        <begin position="1"/>
        <end position="14"/>
    </location>
</feature>
<feature type="domain" description="EF-hand" evidence="3">
    <location>
        <begin position="560"/>
        <end position="591"/>
    </location>
</feature>
<dbReference type="InterPro" id="IPR001611">
    <property type="entry name" value="Leu-rich_rpt"/>
</dbReference>
<dbReference type="PROSITE" id="PS50222">
    <property type="entry name" value="EF_HAND_2"/>
    <property type="match status" value="2"/>
</dbReference>
<dbReference type="Pfam" id="PF13516">
    <property type="entry name" value="LRR_6"/>
    <property type="match status" value="4"/>
</dbReference>